<dbReference type="GO" id="GO:0004553">
    <property type="term" value="F:hydrolase activity, hydrolyzing O-glycosyl compounds"/>
    <property type="evidence" value="ECO:0007669"/>
    <property type="project" value="InterPro"/>
</dbReference>
<dbReference type="Proteomes" id="UP000050509">
    <property type="component" value="Unassembled WGS sequence"/>
</dbReference>
<dbReference type="SUPFAM" id="SSF81296">
    <property type="entry name" value="E set domains"/>
    <property type="match status" value="1"/>
</dbReference>
<dbReference type="GO" id="GO:0005975">
    <property type="term" value="P:carbohydrate metabolic process"/>
    <property type="evidence" value="ECO:0007669"/>
    <property type="project" value="InterPro"/>
</dbReference>
<dbReference type="CDD" id="cd02856">
    <property type="entry name" value="E_set_GDE_Isoamylase_N"/>
    <property type="match status" value="1"/>
</dbReference>
<keyword evidence="4" id="KW-1185">Reference proteome</keyword>
<dbReference type="InterPro" id="IPR013783">
    <property type="entry name" value="Ig-like_fold"/>
</dbReference>
<gene>
    <name evidence="3" type="ORF">SE17_26170</name>
</gene>
<dbReference type="InterPro" id="IPR014756">
    <property type="entry name" value="Ig_E-set"/>
</dbReference>
<dbReference type="Pfam" id="PF02922">
    <property type="entry name" value="CBM_48"/>
    <property type="match status" value="1"/>
</dbReference>
<organism evidence="3 4">
    <name type="scientific">Kouleothrix aurantiaca</name>
    <dbReference type="NCBI Taxonomy" id="186479"/>
    <lineage>
        <taxon>Bacteria</taxon>
        <taxon>Bacillati</taxon>
        <taxon>Chloroflexota</taxon>
        <taxon>Chloroflexia</taxon>
        <taxon>Chloroflexales</taxon>
        <taxon>Roseiflexineae</taxon>
        <taxon>Roseiflexaceae</taxon>
        <taxon>Kouleothrix</taxon>
    </lineage>
</organism>
<reference evidence="3 4" key="1">
    <citation type="submission" date="2015-09" db="EMBL/GenBank/DDBJ databases">
        <title>Draft genome sequence of Kouleothrix aurantiaca JCM 19913.</title>
        <authorList>
            <person name="Hemp J."/>
        </authorList>
    </citation>
    <scope>NUCLEOTIDE SEQUENCE [LARGE SCALE GENOMIC DNA]</scope>
    <source>
        <strain evidence="3 4">COM-B</strain>
    </source>
</reference>
<proteinExistence type="inferred from homology"/>
<sequence length="168" mass="18882">MSLVWLGKPYPLGATWDGQGVNFALFSQHATGVELCLFDSADDENERERILMPEQTDNVWHAYLPEARPGQIYGYRVYGPYDPEAGHRFTPAKLLVDPYAKAITGALRYDDAVYGYTMGNAYEDLTPDTRNSAACMPRSVVVDASFEWGEDRLLGTPPHESIIYEMHV</sequence>
<comment type="caution">
    <text evidence="3">The sequence shown here is derived from an EMBL/GenBank/DDBJ whole genome shotgun (WGS) entry which is preliminary data.</text>
</comment>
<feature type="non-terminal residue" evidence="3">
    <location>
        <position position="168"/>
    </location>
</feature>
<dbReference type="PANTHER" id="PTHR43002">
    <property type="entry name" value="GLYCOGEN DEBRANCHING ENZYME"/>
    <property type="match status" value="1"/>
</dbReference>
<evidence type="ECO:0000259" key="2">
    <source>
        <dbReference type="Pfam" id="PF02922"/>
    </source>
</evidence>
<name>A0A0N8PRQ3_9CHLR</name>
<accession>A0A0N8PRQ3</accession>
<dbReference type="InterPro" id="IPR004193">
    <property type="entry name" value="Glyco_hydro_13_N"/>
</dbReference>
<comment type="similarity">
    <text evidence="1">Belongs to the glycosyl hydrolase 13 family.</text>
</comment>
<dbReference type="Gene3D" id="2.60.40.10">
    <property type="entry name" value="Immunoglobulins"/>
    <property type="match status" value="1"/>
</dbReference>
<dbReference type="AlphaFoldDB" id="A0A0N8PRQ3"/>
<evidence type="ECO:0000313" key="4">
    <source>
        <dbReference type="Proteomes" id="UP000050509"/>
    </source>
</evidence>
<protein>
    <submittedName>
        <fullName evidence="3">Glycogen debranching protein</fullName>
    </submittedName>
</protein>
<dbReference type="EMBL" id="LJCR01001323">
    <property type="protein sequence ID" value="KPV50565.1"/>
    <property type="molecule type" value="Genomic_DNA"/>
</dbReference>
<feature type="domain" description="Glycoside hydrolase family 13 N-terminal" evidence="2">
    <location>
        <begin position="11"/>
        <end position="100"/>
    </location>
</feature>
<evidence type="ECO:0000313" key="3">
    <source>
        <dbReference type="EMBL" id="KPV50565.1"/>
    </source>
</evidence>
<evidence type="ECO:0000256" key="1">
    <source>
        <dbReference type="ARBA" id="ARBA00008061"/>
    </source>
</evidence>
<dbReference type="InterPro" id="IPR044505">
    <property type="entry name" value="GlgX_Isoamylase_N_E_set"/>
</dbReference>